<dbReference type="InterPro" id="IPR030960">
    <property type="entry name" value="DHQS/DOIS_N"/>
</dbReference>
<dbReference type="GO" id="GO:0046872">
    <property type="term" value="F:metal ion binding"/>
    <property type="evidence" value="ECO:0007669"/>
    <property type="project" value="UniProtKB-KW"/>
</dbReference>
<dbReference type="UniPathway" id="UPA00053">
    <property type="reaction ID" value="UER00085"/>
</dbReference>
<comment type="subcellular location">
    <subcellularLocation>
        <location evidence="4 18">Cytoplasm</location>
    </subcellularLocation>
</comment>
<evidence type="ECO:0000256" key="7">
    <source>
        <dbReference type="ARBA" id="ARBA00013031"/>
    </source>
</evidence>
<dbReference type="OrthoDB" id="9806583at2"/>
<evidence type="ECO:0000256" key="2">
    <source>
        <dbReference type="ARBA" id="ARBA00001911"/>
    </source>
</evidence>
<evidence type="ECO:0000256" key="4">
    <source>
        <dbReference type="ARBA" id="ARBA00004496"/>
    </source>
</evidence>
<gene>
    <name evidence="18" type="primary">aroB</name>
    <name evidence="21" type="ORF">SAMN05421852_12150</name>
</gene>
<dbReference type="SUPFAM" id="SSF56796">
    <property type="entry name" value="Dehydroquinate synthase-like"/>
    <property type="match status" value="1"/>
</dbReference>
<evidence type="ECO:0000313" key="22">
    <source>
        <dbReference type="Proteomes" id="UP000199545"/>
    </source>
</evidence>
<comment type="cofactor">
    <cofactor evidence="18">
        <name>Co(2+)</name>
        <dbReference type="ChEBI" id="CHEBI:48828"/>
    </cofactor>
    <cofactor evidence="18">
        <name>Zn(2+)</name>
        <dbReference type="ChEBI" id="CHEBI:29105"/>
    </cofactor>
    <text evidence="18">Binds 1 divalent metal cation per subunit. Can use either Co(2+) or Zn(2+).</text>
</comment>
<keyword evidence="15 18" id="KW-0057">Aromatic amino acid biosynthesis</keyword>
<feature type="domain" description="3-dehydroquinate synthase C-terminal" evidence="20">
    <location>
        <begin position="189"/>
        <end position="339"/>
    </location>
</feature>
<dbReference type="EC" id="4.2.3.4" evidence="7 18"/>
<feature type="binding site" evidence="18">
    <location>
        <position position="253"/>
    </location>
    <ligand>
        <name>Zn(2+)</name>
        <dbReference type="ChEBI" id="CHEBI:29105"/>
    </ligand>
</feature>
<evidence type="ECO:0000256" key="9">
    <source>
        <dbReference type="ARBA" id="ARBA00022490"/>
    </source>
</evidence>
<dbReference type="PANTHER" id="PTHR43622">
    <property type="entry name" value="3-DEHYDROQUINATE SYNTHASE"/>
    <property type="match status" value="1"/>
</dbReference>
<evidence type="ECO:0000256" key="15">
    <source>
        <dbReference type="ARBA" id="ARBA00023141"/>
    </source>
</evidence>
<keyword evidence="9 18" id="KW-0963">Cytoplasm</keyword>
<organism evidence="21 22">
    <name type="scientific">Thermoflavimicrobium dichotomicum</name>
    <dbReference type="NCBI Taxonomy" id="46223"/>
    <lineage>
        <taxon>Bacteria</taxon>
        <taxon>Bacillati</taxon>
        <taxon>Bacillota</taxon>
        <taxon>Bacilli</taxon>
        <taxon>Bacillales</taxon>
        <taxon>Thermoactinomycetaceae</taxon>
        <taxon>Thermoflavimicrobium</taxon>
    </lineage>
</organism>
<dbReference type="GO" id="GO:0009423">
    <property type="term" value="P:chorismate biosynthetic process"/>
    <property type="evidence" value="ECO:0007669"/>
    <property type="project" value="UniProtKB-UniRule"/>
</dbReference>
<comment type="catalytic activity">
    <reaction evidence="1 18">
        <text>7-phospho-2-dehydro-3-deoxy-D-arabino-heptonate = 3-dehydroquinate + phosphate</text>
        <dbReference type="Rhea" id="RHEA:21968"/>
        <dbReference type="ChEBI" id="CHEBI:32364"/>
        <dbReference type="ChEBI" id="CHEBI:43474"/>
        <dbReference type="ChEBI" id="CHEBI:58394"/>
        <dbReference type="EC" id="4.2.3.4"/>
    </reaction>
</comment>
<dbReference type="STRING" id="46223.SAMN05421852_12150"/>
<keyword evidence="14 18" id="KW-0520">NAD</keyword>
<dbReference type="Gene3D" id="3.40.50.1970">
    <property type="match status" value="1"/>
</dbReference>
<dbReference type="EMBL" id="FORR01000021">
    <property type="protein sequence ID" value="SFJ77474.1"/>
    <property type="molecule type" value="Genomic_DNA"/>
</dbReference>
<dbReference type="GO" id="GO:0009073">
    <property type="term" value="P:aromatic amino acid family biosynthetic process"/>
    <property type="evidence" value="ECO:0007669"/>
    <property type="project" value="UniProtKB-KW"/>
</dbReference>
<keyword evidence="12 18" id="KW-0547">Nucleotide-binding</keyword>
<evidence type="ECO:0000256" key="12">
    <source>
        <dbReference type="ARBA" id="ARBA00022741"/>
    </source>
</evidence>
<keyword evidence="22" id="KW-1185">Reference proteome</keyword>
<proteinExistence type="inferred from homology"/>
<dbReference type="NCBIfam" id="TIGR01357">
    <property type="entry name" value="aroB"/>
    <property type="match status" value="1"/>
</dbReference>
<reference evidence="21 22" key="1">
    <citation type="submission" date="2016-10" db="EMBL/GenBank/DDBJ databases">
        <authorList>
            <person name="de Groot N.N."/>
        </authorList>
    </citation>
    <scope>NUCLEOTIDE SEQUENCE [LARGE SCALE GENOMIC DNA]</scope>
    <source>
        <strain evidence="21 22">DSM 44778</strain>
    </source>
</reference>
<dbReference type="InterPro" id="IPR016037">
    <property type="entry name" value="DHQ_synth_AroB"/>
</dbReference>
<evidence type="ECO:0000256" key="6">
    <source>
        <dbReference type="ARBA" id="ARBA00005412"/>
    </source>
</evidence>
<feature type="binding site" evidence="18">
    <location>
        <begin position="113"/>
        <end position="117"/>
    </location>
    <ligand>
        <name>NAD(+)</name>
        <dbReference type="ChEBI" id="CHEBI:57540"/>
    </ligand>
</feature>
<feature type="domain" description="3-dehydroquinate synthase N-terminal" evidence="19">
    <location>
        <begin position="76"/>
        <end position="187"/>
    </location>
</feature>
<accession>A0A1I3U1Q4</accession>
<feature type="binding site" evidence="18">
    <location>
        <position position="150"/>
    </location>
    <ligand>
        <name>NAD(+)</name>
        <dbReference type="ChEBI" id="CHEBI:57540"/>
    </ligand>
</feature>
<dbReference type="GO" id="GO:0000166">
    <property type="term" value="F:nucleotide binding"/>
    <property type="evidence" value="ECO:0007669"/>
    <property type="project" value="UniProtKB-KW"/>
</dbReference>
<evidence type="ECO:0000256" key="14">
    <source>
        <dbReference type="ARBA" id="ARBA00023027"/>
    </source>
</evidence>
<comment type="function">
    <text evidence="18">Catalyzes the conversion of 3-deoxy-D-arabino-heptulosonate 7-phosphate (DAHP) to dehydroquinate (DHQ).</text>
</comment>
<evidence type="ECO:0000256" key="10">
    <source>
        <dbReference type="ARBA" id="ARBA00022605"/>
    </source>
</evidence>
<evidence type="ECO:0000256" key="1">
    <source>
        <dbReference type="ARBA" id="ARBA00001393"/>
    </source>
</evidence>
<feature type="binding site" evidence="18">
    <location>
        <position position="192"/>
    </location>
    <ligand>
        <name>Zn(2+)</name>
        <dbReference type="ChEBI" id="CHEBI:29105"/>
    </ligand>
</feature>
<dbReference type="PANTHER" id="PTHR43622:SF7">
    <property type="entry name" value="3-DEHYDROQUINATE SYNTHASE, CHLOROPLASTIC"/>
    <property type="match status" value="1"/>
</dbReference>
<dbReference type="CDD" id="cd08195">
    <property type="entry name" value="DHQS"/>
    <property type="match status" value="1"/>
</dbReference>
<evidence type="ECO:0000256" key="8">
    <source>
        <dbReference type="ARBA" id="ARBA00017684"/>
    </source>
</evidence>
<evidence type="ECO:0000313" key="21">
    <source>
        <dbReference type="EMBL" id="SFJ77474.1"/>
    </source>
</evidence>
<keyword evidence="11 18" id="KW-0479">Metal-binding</keyword>
<evidence type="ECO:0000256" key="16">
    <source>
        <dbReference type="ARBA" id="ARBA00023239"/>
    </source>
</evidence>
<evidence type="ECO:0000256" key="17">
    <source>
        <dbReference type="ARBA" id="ARBA00023285"/>
    </source>
</evidence>
<dbReference type="GO" id="GO:0008652">
    <property type="term" value="P:amino acid biosynthetic process"/>
    <property type="evidence" value="ECO:0007669"/>
    <property type="project" value="UniProtKB-KW"/>
</dbReference>
<protein>
    <recommendedName>
        <fullName evidence="8 18">3-dehydroquinate synthase</fullName>
        <shortName evidence="18">DHQS</shortName>
        <ecNumber evidence="7 18">4.2.3.4</ecNumber>
    </recommendedName>
</protein>
<evidence type="ECO:0000256" key="13">
    <source>
        <dbReference type="ARBA" id="ARBA00022833"/>
    </source>
</evidence>
<feature type="binding site" evidence="18">
    <location>
        <begin position="137"/>
        <end position="138"/>
    </location>
    <ligand>
        <name>NAD(+)</name>
        <dbReference type="ChEBI" id="CHEBI:57540"/>
    </ligand>
</feature>
<dbReference type="Proteomes" id="UP000199545">
    <property type="component" value="Unassembled WGS sequence"/>
</dbReference>
<dbReference type="HAMAP" id="MF_00110">
    <property type="entry name" value="DHQ_synthase"/>
    <property type="match status" value="1"/>
</dbReference>
<evidence type="ECO:0000259" key="19">
    <source>
        <dbReference type="Pfam" id="PF01761"/>
    </source>
</evidence>
<comment type="similarity">
    <text evidence="6 18">Belongs to the sugar phosphate cyclases superfamily. Dehydroquinate synthase family.</text>
</comment>
<sequence length="375" mass="42917">MRKLNLLEELTICSRKKIYKIFFGENILNNLREILEDNSLLRKKILLITDDNVKQYYLDQVSSQFINSDILFLHYSIKPGGKNKSLDNAMKIYQILIKHSFYKDDLIIALGGGVIGDLAGFVAASYYRGIKFVQIPTTLLSQVDSSIGGKVAVHFQKITNAIGFFYPPDLCLIDPSLLKTLPKREFNNGMAEIIKAAFVQDPDLFLALESMNLKQFDSKTFNYIILQSVKLKKKLVEIDEMEKGPRLCLNFGHTLAHALESLTNHSLLLHGEAVSIGCVFECFISEYKHGFFKENTNRLIRVLKKYNLPTVIDTELYSAKTLDDLTESIIRFMKFDKKVSQGRIRFILPLNVGSFVIEEVEDISLIKKLLYKMYI</sequence>
<dbReference type="GO" id="GO:0003856">
    <property type="term" value="F:3-dehydroquinate synthase activity"/>
    <property type="evidence" value="ECO:0007669"/>
    <property type="project" value="UniProtKB-UniRule"/>
</dbReference>
<dbReference type="FunFam" id="3.40.50.1970:FF:000007">
    <property type="entry name" value="Pentafunctional AROM polypeptide"/>
    <property type="match status" value="1"/>
</dbReference>
<keyword evidence="13 18" id="KW-0862">Zinc</keyword>
<dbReference type="GO" id="GO:0005737">
    <property type="term" value="C:cytoplasm"/>
    <property type="evidence" value="ECO:0007669"/>
    <property type="project" value="UniProtKB-SubCell"/>
</dbReference>
<dbReference type="RefSeq" id="WP_093231383.1">
    <property type="nucleotide sequence ID" value="NZ_FORR01000021.1"/>
</dbReference>
<dbReference type="Pfam" id="PF24621">
    <property type="entry name" value="DHQS_C"/>
    <property type="match status" value="1"/>
</dbReference>
<dbReference type="InterPro" id="IPR056179">
    <property type="entry name" value="DHQS_C"/>
</dbReference>
<evidence type="ECO:0000256" key="5">
    <source>
        <dbReference type="ARBA" id="ARBA00004661"/>
    </source>
</evidence>
<feature type="binding site" evidence="18">
    <location>
        <position position="270"/>
    </location>
    <ligand>
        <name>Zn(2+)</name>
        <dbReference type="ChEBI" id="CHEBI:29105"/>
    </ligand>
</feature>
<name>A0A1I3U1Q4_9BACL</name>
<comment type="pathway">
    <text evidence="5 18">Metabolic intermediate biosynthesis; chorismate biosynthesis; chorismate from D-erythrose 4-phosphate and phosphoenolpyruvate: step 2/7.</text>
</comment>
<evidence type="ECO:0000256" key="18">
    <source>
        <dbReference type="HAMAP-Rule" id="MF_00110"/>
    </source>
</evidence>
<dbReference type="Gene3D" id="1.20.1090.10">
    <property type="entry name" value="Dehydroquinate synthase-like - alpha domain"/>
    <property type="match status" value="1"/>
</dbReference>
<dbReference type="InterPro" id="IPR030963">
    <property type="entry name" value="DHQ_synth_fam"/>
</dbReference>
<keyword evidence="16 18" id="KW-0456">Lyase</keyword>
<keyword evidence="10 18" id="KW-0028">Amino-acid biosynthesis</keyword>
<dbReference type="AlphaFoldDB" id="A0A1I3U1Q4"/>
<keyword evidence="17 18" id="KW-0170">Cobalt</keyword>
<evidence type="ECO:0000256" key="11">
    <source>
        <dbReference type="ARBA" id="ARBA00022723"/>
    </source>
</evidence>
<dbReference type="InterPro" id="IPR050071">
    <property type="entry name" value="Dehydroquinate_synthase"/>
</dbReference>
<comment type="caution">
    <text evidence="18">Lacks conserved residue(s) required for the propagation of feature annotation.</text>
</comment>
<comment type="cofactor">
    <cofactor evidence="2 18">
        <name>NAD(+)</name>
        <dbReference type="ChEBI" id="CHEBI:57540"/>
    </cofactor>
</comment>
<dbReference type="Pfam" id="PF01761">
    <property type="entry name" value="DHQ_synthase"/>
    <property type="match status" value="1"/>
</dbReference>
<evidence type="ECO:0000259" key="20">
    <source>
        <dbReference type="Pfam" id="PF24621"/>
    </source>
</evidence>
<dbReference type="PIRSF" id="PIRSF001455">
    <property type="entry name" value="DHQ_synth"/>
    <property type="match status" value="1"/>
</dbReference>
<comment type="cofactor">
    <cofactor evidence="3">
        <name>Zn(2+)</name>
        <dbReference type="ChEBI" id="CHEBI:29105"/>
    </cofactor>
</comment>
<evidence type="ECO:0000256" key="3">
    <source>
        <dbReference type="ARBA" id="ARBA00001947"/>
    </source>
</evidence>